<keyword evidence="2" id="KW-0802">TPR repeat</keyword>
<gene>
    <name evidence="4" type="ORF">GN244_ATG11812</name>
</gene>
<evidence type="ECO:0000313" key="4">
    <source>
        <dbReference type="EMBL" id="KAF4036170.1"/>
    </source>
</evidence>
<keyword evidence="1" id="KW-0677">Repeat</keyword>
<dbReference type="EMBL" id="WSZM01000279">
    <property type="protein sequence ID" value="KAF4036170.1"/>
    <property type="molecule type" value="Genomic_DNA"/>
</dbReference>
<dbReference type="SMART" id="SM00028">
    <property type="entry name" value="TPR"/>
    <property type="match status" value="4"/>
</dbReference>
<feature type="chain" id="PRO_5032995264" evidence="3">
    <location>
        <begin position="25"/>
        <end position="339"/>
    </location>
</feature>
<dbReference type="PANTHER" id="PTHR45641">
    <property type="entry name" value="TETRATRICOPEPTIDE REPEAT PROTEIN (AFU_ORTHOLOGUE AFUA_6G03870)"/>
    <property type="match status" value="1"/>
</dbReference>
<protein>
    <submittedName>
        <fullName evidence="4">Tetratricopeptide repeat</fullName>
    </submittedName>
</protein>
<comment type="caution">
    <text evidence="4">The sequence shown here is derived from an EMBL/GenBank/DDBJ whole genome shotgun (WGS) entry which is preliminary data.</text>
</comment>
<evidence type="ECO:0000256" key="2">
    <source>
        <dbReference type="ARBA" id="ARBA00022803"/>
    </source>
</evidence>
<evidence type="ECO:0000313" key="5">
    <source>
        <dbReference type="Proteomes" id="UP000602510"/>
    </source>
</evidence>
<dbReference type="InterPro" id="IPR019734">
    <property type="entry name" value="TPR_rpt"/>
</dbReference>
<name>A0A833WI94_PHYIN</name>
<reference evidence="4" key="1">
    <citation type="submission" date="2020-04" db="EMBL/GenBank/DDBJ databases">
        <title>Hybrid Assembly of Korean Phytophthora infestans isolates.</title>
        <authorList>
            <person name="Prokchorchik M."/>
            <person name="Lee Y."/>
            <person name="Seo J."/>
            <person name="Cho J.-H."/>
            <person name="Park Y.-E."/>
            <person name="Jang D.-C."/>
            <person name="Im J.-S."/>
            <person name="Choi J.-G."/>
            <person name="Park H.-J."/>
            <person name="Lee G.-B."/>
            <person name="Lee Y.-G."/>
            <person name="Hong S.-Y."/>
            <person name="Cho K."/>
            <person name="Sohn K.H."/>
        </authorList>
    </citation>
    <scope>NUCLEOTIDE SEQUENCE</scope>
    <source>
        <strain evidence="4">KR_1_A1</strain>
    </source>
</reference>
<dbReference type="AlphaFoldDB" id="A0A833WI94"/>
<dbReference type="InterPro" id="IPR011990">
    <property type="entry name" value="TPR-like_helical_dom_sf"/>
</dbReference>
<accession>A0A833WI94</accession>
<dbReference type="Pfam" id="PF13374">
    <property type="entry name" value="TPR_10"/>
    <property type="match status" value="1"/>
</dbReference>
<sequence>MRVLRVTFLWALLLLVAFSASVYAAEDEPKTPDSTSSANPRDNDPVIQEIRGLRNSGMKLNDAKDFKGAIAKLRGAITLLHDRVFGEGREAITDPSDISQDAALYAQILNDYGTVLIRAKQYDEAIEVLEDSVAMVEKIYGDSHPSLGLSLRSLADAYMAKEEYKMAIKKYKTLRKHVKKGLGTTHEAYIEASLRIAEGYKKLGNTKKNLKVLKDAVEAQNGEINGLTTGIAELYMELSTAHVAVGQIDDALRAAEVASAIFRQRDGEDTLSFAFSLNALAGVKMRQKKVDEAIKLLEQAHRIAVQIYGEKDPITQASAKTLREVKEYKLDLQAQKDEL</sequence>
<feature type="signal peptide" evidence="3">
    <location>
        <begin position="1"/>
        <end position="24"/>
    </location>
</feature>
<dbReference type="Gene3D" id="1.25.40.10">
    <property type="entry name" value="Tetratricopeptide repeat domain"/>
    <property type="match status" value="2"/>
</dbReference>
<proteinExistence type="predicted"/>
<dbReference type="Pfam" id="PF13424">
    <property type="entry name" value="TPR_12"/>
    <property type="match status" value="1"/>
</dbReference>
<dbReference type="SUPFAM" id="SSF48452">
    <property type="entry name" value="TPR-like"/>
    <property type="match status" value="2"/>
</dbReference>
<keyword evidence="5" id="KW-1185">Reference proteome</keyword>
<evidence type="ECO:0000256" key="1">
    <source>
        <dbReference type="ARBA" id="ARBA00022737"/>
    </source>
</evidence>
<keyword evidence="3" id="KW-0732">Signal</keyword>
<dbReference type="Proteomes" id="UP000602510">
    <property type="component" value="Unassembled WGS sequence"/>
</dbReference>
<organism evidence="4 5">
    <name type="scientific">Phytophthora infestans</name>
    <name type="common">Potato late blight agent</name>
    <name type="synonym">Botrytis infestans</name>
    <dbReference type="NCBI Taxonomy" id="4787"/>
    <lineage>
        <taxon>Eukaryota</taxon>
        <taxon>Sar</taxon>
        <taxon>Stramenopiles</taxon>
        <taxon>Oomycota</taxon>
        <taxon>Peronosporomycetes</taxon>
        <taxon>Peronosporales</taxon>
        <taxon>Peronosporaceae</taxon>
        <taxon>Phytophthora</taxon>
    </lineage>
</organism>
<evidence type="ECO:0000256" key="3">
    <source>
        <dbReference type="SAM" id="SignalP"/>
    </source>
</evidence>